<organism evidence="1 2">
    <name type="scientific">Anaerotruncus colihominis DSM 17241</name>
    <dbReference type="NCBI Taxonomy" id="445972"/>
    <lineage>
        <taxon>Bacteria</taxon>
        <taxon>Bacillati</taxon>
        <taxon>Bacillota</taxon>
        <taxon>Clostridia</taxon>
        <taxon>Eubacteriales</taxon>
        <taxon>Oscillospiraceae</taxon>
        <taxon>Anaerotruncus</taxon>
    </lineage>
</organism>
<gene>
    <name evidence="1" type="ORF">ANACOL_02129</name>
</gene>
<name>B0PBH7_9FIRM</name>
<proteinExistence type="predicted"/>
<accession>B0PBH7</accession>
<dbReference type="HOGENOM" id="CLU_3303752_0_0_9"/>
<dbReference type="EMBL" id="ABGD02000014">
    <property type="protein sequence ID" value="EDS11507.1"/>
    <property type="molecule type" value="Genomic_DNA"/>
</dbReference>
<sequence>MLKSLRIRKDSCIFCLASFFCLRKIRQFLYFQTGPKSKI</sequence>
<protein>
    <submittedName>
        <fullName evidence="1">Uncharacterized protein</fullName>
    </submittedName>
</protein>
<dbReference type="Proteomes" id="UP000003803">
    <property type="component" value="Unassembled WGS sequence"/>
</dbReference>
<evidence type="ECO:0000313" key="1">
    <source>
        <dbReference type="EMBL" id="EDS11507.1"/>
    </source>
</evidence>
<reference evidence="1" key="2">
    <citation type="submission" date="2013-09" db="EMBL/GenBank/DDBJ databases">
        <title>Draft genome sequence of Anaerotruncus colihominis(DSM 17241).</title>
        <authorList>
            <person name="Sudarsanam P."/>
            <person name="Ley R."/>
            <person name="Guruge J."/>
            <person name="Turnbaugh P.J."/>
            <person name="Mahowald M."/>
            <person name="Liep D."/>
            <person name="Gordon J."/>
        </authorList>
    </citation>
    <scope>NUCLEOTIDE SEQUENCE</scope>
    <source>
        <strain evidence="1">DSM 17241</strain>
    </source>
</reference>
<reference evidence="1" key="1">
    <citation type="submission" date="2007-11" db="EMBL/GenBank/DDBJ databases">
        <authorList>
            <person name="Fulton L."/>
            <person name="Clifton S."/>
            <person name="Fulton B."/>
            <person name="Xu J."/>
            <person name="Minx P."/>
            <person name="Pepin K.H."/>
            <person name="Johnson M."/>
            <person name="Thiruvilangam P."/>
            <person name="Bhonagiri V."/>
            <person name="Nash W.E."/>
            <person name="Mardis E.R."/>
            <person name="Wilson R.K."/>
        </authorList>
    </citation>
    <scope>NUCLEOTIDE SEQUENCE [LARGE SCALE GENOMIC DNA]</scope>
    <source>
        <strain evidence="1">DSM 17241</strain>
    </source>
</reference>
<dbReference type="AlphaFoldDB" id="B0PBH7"/>
<comment type="caution">
    <text evidence="1">The sequence shown here is derived from an EMBL/GenBank/DDBJ whole genome shotgun (WGS) entry which is preliminary data.</text>
</comment>
<evidence type="ECO:0000313" key="2">
    <source>
        <dbReference type="Proteomes" id="UP000003803"/>
    </source>
</evidence>
<keyword evidence="2" id="KW-1185">Reference proteome</keyword>